<dbReference type="Gene3D" id="3.30.710.10">
    <property type="entry name" value="Potassium Channel Kv1.1, Chain A"/>
    <property type="match status" value="1"/>
</dbReference>
<accession>A0A6A5WNA8</accession>
<evidence type="ECO:0000313" key="2">
    <source>
        <dbReference type="EMBL" id="KAF2003017.1"/>
    </source>
</evidence>
<sequence>FIVHDAIICEQSPFFAKALKKEWEEGTARVIPFPEDEPKVFSQYLSTAYTTYFAPMSTVPVHLEHTSECYITTAKLYVLAGKLMDHKATALILMALLKLLDAAHPGGSILPPPVDAINIIYCGTMAKDPARKALVKGFADHGDRDYSKELSESSGNIHEDFLFDLSTSLLQSRSVPTAAIRGRKRKANDG</sequence>
<dbReference type="SUPFAM" id="SSF54695">
    <property type="entry name" value="POZ domain"/>
    <property type="match status" value="1"/>
</dbReference>
<dbReference type="InterPro" id="IPR000210">
    <property type="entry name" value="BTB/POZ_dom"/>
</dbReference>
<dbReference type="Proteomes" id="UP000799779">
    <property type="component" value="Unassembled WGS sequence"/>
</dbReference>
<dbReference type="CDD" id="cd18186">
    <property type="entry name" value="BTB_POZ_ZBTB_KLHL-like"/>
    <property type="match status" value="1"/>
</dbReference>
<feature type="non-terminal residue" evidence="2">
    <location>
        <position position="1"/>
    </location>
</feature>
<dbReference type="OrthoDB" id="1022638at2759"/>
<gene>
    <name evidence="2" type="ORF">P154DRAFT_429638</name>
</gene>
<name>A0A6A5WNA8_9PLEO</name>
<organism evidence="2 3">
    <name type="scientific">Amniculicola lignicola CBS 123094</name>
    <dbReference type="NCBI Taxonomy" id="1392246"/>
    <lineage>
        <taxon>Eukaryota</taxon>
        <taxon>Fungi</taxon>
        <taxon>Dikarya</taxon>
        <taxon>Ascomycota</taxon>
        <taxon>Pezizomycotina</taxon>
        <taxon>Dothideomycetes</taxon>
        <taxon>Pleosporomycetidae</taxon>
        <taxon>Pleosporales</taxon>
        <taxon>Amniculicolaceae</taxon>
        <taxon>Amniculicola</taxon>
    </lineage>
</organism>
<protein>
    <recommendedName>
        <fullName evidence="1">BTB domain-containing protein</fullName>
    </recommendedName>
</protein>
<dbReference type="InterPro" id="IPR011333">
    <property type="entry name" value="SKP1/BTB/POZ_sf"/>
</dbReference>
<dbReference type="EMBL" id="ML977574">
    <property type="protein sequence ID" value="KAF2003017.1"/>
    <property type="molecule type" value="Genomic_DNA"/>
</dbReference>
<dbReference type="PANTHER" id="PTHR47843:SF2">
    <property type="entry name" value="BTB DOMAIN-CONTAINING PROTEIN"/>
    <property type="match status" value="1"/>
</dbReference>
<reference evidence="2" key="1">
    <citation type="journal article" date="2020" name="Stud. Mycol.">
        <title>101 Dothideomycetes genomes: a test case for predicting lifestyles and emergence of pathogens.</title>
        <authorList>
            <person name="Haridas S."/>
            <person name="Albert R."/>
            <person name="Binder M."/>
            <person name="Bloem J."/>
            <person name="Labutti K."/>
            <person name="Salamov A."/>
            <person name="Andreopoulos B."/>
            <person name="Baker S."/>
            <person name="Barry K."/>
            <person name="Bills G."/>
            <person name="Bluhm B."/>
            <person name="Cannon C."/>
            <person name="Castanera R."/>
            <person name="Culley D."/>
            <person name="Daum C."/>
            <person name="Ezra D."/>
            <person name="Gonzalez J."/>
            <person name="Henrissat B."/>
            <person name="Kuo A."/>
            <person name="Liang C."/>
            <person name="Lipzen A."/>
            <person name="Lutzoni F."/>
            <person name="Magnuson J."/>
            <person name="Mondo S."/>
            <person name="Nolan M."/>
            <person name="Ohm R."/>
            <person name="Pangilinan J."/>
            <person name="Park H.-J."/>
            <person name="Ramirez L."/>
            <person name="Alfaro M."/>
            <person name="Sun H."/>
            <person name="Tritt A."/>
            <person name="Yoshinaga Y."/>
            <person name="Zwiers L.-H."/>
            <person name="Turgeon B."/>
            <person name="Goodwin S."/>
            <person name="Spatafora J."/>
            <person name="Crous P."/>
            <person name="Grigoriev I."/>
        </authorList>
    </citation>
    <scope>NUCLEOTIDE SEQUENCE</scope>
    <source>
        <strain evidence="2">CBS 123094</strain>
    </source>
</reference>
<dbReference type="PANTHER" id="PTHR47843">
    <property type="entry name" value="BTB DOMAIN-CONTAINING PROTEIN-RELATED"/>
    <property type="match status" value="1"/>
</dbReference>
<keyword evidence="3" id="KW-1185">Reference proteome</keyword>
<feature type="domain" description="BTB" evidence="1">
    <location>
        <begin position="1"/>
        <end position="50"/>
    </location>
</feature>
<proteinExistence type="predicted"/>
<dbReference type="PROSITE" id="PS50097">
    <property type="entry name" value="BTB"/>
    <property type="match status" value="1"/>
</dbReference>
<evidence type="ECO:0000313" key="3">
    <source>
        <dbReference type="Proteomes" id="UP000799779"/>
    </source>
</evidence>
<evidence type="ECO:0000259" key="1">
    <source>
        <dbReference type="PROSITE" id="PS50097"/>
    </source>
</evidence>
<dbReference type="AlphaFoldDB" id="A0A6A5WNA8"/>